<dbReference type="Pfam" id="PF00092">
    <property type="entry name" value="VWA"/>
    <property type="match status" value="1"/>
</dbReference>
<keyword evidence="2" id="KW-0732">Signal</keyword>
<dbReference type="PROSITE" id="PS51257">
    <property type="entry name" value="PROKAR_LIPOPROTEIN"/>
    <property type="match status" value="1"/>
</dbReference>
<reference evidence="4" key="2">
    <citation type="journal article" date="2021" name="Microbiol. Resour. Announc.">
        <title>Complete Genome Sequence of Polycladomyces abyssicola JIR-001T, Isolated from Hemipelagic Sediment in Deep Seawater.</title>
        <authorList>
            <person name="Tsubouchi T."/>
            <person name="Kaneko Y."/>
        </authorList>
    </citation>
    <scope>NUCLEOTIDE SEQUENCE</scope>
    <source>
        <strain evidence="4">JIR-001</strain>
    </source>
</reference>
<dbReference type="Proteomes" id="UP000677436">
    <property type="component" value="Chromosome"/>
</dbReference>
<dbReference type="AlphaFoldDB" id="A0A8D5UJ12"/>
<dbReference type="SMART" id="SM00327">
    <property type="entry name" value="VWA"/>
    <property type="match status" value="1"/>
</dbReference>
<keyword evidence="1" id="KW-0175">Coiled coil</keyword>
<dbReference type="PROSITE" id="PS50234">
    <property type="entry name" value="VWFA"/>
    <property type="match status" value="1"/>
</dbReference>
<evidence type="ECO:0000313" key="4">
    <source>
        <dbReference type="EMBL" id="BCU82705.1"/>
    </source>
</evidence>
<feature type="coiled-coil region" evidence="1">
    <location>
        <begin position="425"/>
        <end position="452"/>
    </location>
</feature>
<name>A0A8D5UJ12_9BACL</name>
<dbReference type="InterPro" id="IPR036465">
    <property type="entry name" value="vWFA_dom_sf"/>
</dbReference>
<feature type="domain" description="VWFA" evidence="3">
    <location>
        <begin position="145"/>
        <end position="337"/>
    </location>
</feature>
<dbReference type="EMBL" id="AP024601">
    <property type="protein sequence ID" value="BCU82705.1"/>
    <property type="molecule type" value="Genomic_DNA"/>
</dbReference>
<dbReference type="SUPFAM" id="SSF53300">
    <property type="entry name" value="vWA-like"/>
    <property type="match status" value="1"/>
</dbReference>
<evidence type="ECO:0000256" key="2">
    <source>
        <dbReference type="SAM" id="SignalP"/>
    </source>
</evidence>
<evidence type="ECO:0000259" key="3">
    <source>
        <dbReference type="PROSITE" id="PS50234"/>
    </source>
</evidence>
<feature type="chain" id="PRO_5034984766" description="VWFA domain-containing protein" evidence="2">
    <location>
        <begin position="26"/>
        <end position="455"/>
    </location>
</feature>
<accession>A0A8D5UJ12</accession>
<dbReference type="Gene3D" id="3.40.50.410">
    <property type="entry name" value="von Willebrand factor, type A domain"/>
    <property type="match status" value="1"/>
</dbReference>
<protein>
    <recommendedName>
        <fullName evidence="3">VWFA domain-containing protein</fullName>
    </recommendedName>
</protein>
<sequence>MKKWLSLVIIFSILLLSGCSLLIQAAQTTKPEQTKPQSKKTEPLKPWQKIKPEDFRAATTPEGMVKEGPGKYAGYDYDAAALQSELAKLPNGLSTDQLYNQLIYYLAENYKPIVDKLDHFDTSFEIRNKTPDDLRVHAPDAKKLNVAILLDASGSMAGKIDGKTKMEQAKEAIGRFASQLPDGTTVSLRVYGHKGTNQAKDKAMSCKSSEVVYPSGAYDATRFQQALGRFRPAGWTPLAKAIRDAQSDLVANNGPNTENIVYIVSDGIETCGGDPVAAAQSLHQSNIHAVVNIIGFDVDNAGQKALQAVADAGGGEFSTAQDQQELEMYLEQQYTQMWLAWTNWGNTNWIDVNNQYNAKWQRLQLIAGFSGSQFANKLQTERQHLESALSFLDRKNKLQDGQYSDLSSKISDRYNALEAYRQQRYDELDQILTEKRDKLQAFIEQKQQEMQKKYE</sequence>
<gene>
    <name evidence="4" type="ORF">JIR001_24880</name>
</gene>
<feature type="signal peptide" evidence="2">
    <location>
        <begin position="1"/>
        <end position="25"/>
    </location>
</feature>
<proteinExistence type="predicted"/>
<keyword evidence="5" id="KW-1185">Reference proteome</keyword>
<reference evidence="4" key="1">
    <citation type="journal article" date="2013" name="Int. J. Syst. Evol. Microbiol.">
        <title>Polycladomyces abyssicola gen. nov., sp. nov., a thermophilic filamentous bacterium isolated from hemipelagic sediment.</title>
        <authorList>
            <person name="Tsubouchi T."/>
            <person name="Shimane Y."/>
            <person name="Mori K."/>
            <person name="Usui K."/>
            <person name="Hiraki T."/>
            <person name="Tame A."/>
            <person name="Uematsu K."/>
            <person name="Maruyama T."/>
            <person name="Hatada Y."/>
        </authorList>
    </citation>
    <scope>NUCLEOTIDE SEQUENCE</scope>
    <source>
        <strain evidence="4">JIR-001</strain>
    </source>
</reference>
<dbReference type="InterPro" id="IPR002035">
    <property type="entry name" value="VWF_A"/>
</dbReference>
<evidence type="ECO:0000256" key="1">
    <source>
        <dbReference type="SAM" id="Coils"/>
    </source>
</evidence>
<dbReference type="KEGG" id="pabs:JIR001_24880"/>
<evidence type="ECO:0000313" key="5">
    <source>
        <dbReference type="Proteomes" id="UP000677436"/>
    </source>
</evidence>
<organism evidence="4 5">
    <name type="scientific">Polycladomyces abyssicola</name>
    <dbReference type="NCBI Taxonomy" id="1125966"/>
    <lineage>
        <taxon>Bacteria</taxon>
        <taxon>Bacillati</taxon>
        <taxon>Bacillota</taxon>
        <taxon>Bacilli</taxon>
        <taxon>Bacillales</taxon>
        <taxon>Thermoactinomycetaceae</taxon>
        <taxon>Polycladomyces</taxon>
    </lineage>
</organism>